<comment type="caution">
    <text evidence="1">The sequence shown here is derived from an EMBL/GenBank/DDBJ whole genome shotgun (WGS) entry which is preliminary data.</text>
</comment>
<protein>
    <submittedName>
        <fullName evidence="1">Uncharacterized protein</fullName>
    </submittedName>
</protein>
<evidence type="ECO:0000313" key="2">
    <source>
        <dbReference type="Proteomes" id="UP000589085"/>
    </source>
</evidence>
<name>A0A7W4NKD5_9PROT</name>
<dbReference type="RefSeq" id="WP_182996229.1">
    <property type="nucleotide sequence ID" value="NZ_JABEQJ010000003.1"/>
</dbReference>
<dbReference type="Proteomes" id="UP000589085">
    <property type="component" value="Unassembled WGS sequence"/>
</dbReference>
<organism evidence="1 2">
    <name type="scientific">Gluconacetobacter sacchari</name>
    <dbReference type="NCBI Taxonomy" id="92759"/>
    <lineage>
        <taxon>Bacteria</taxon>
        <taxon>Pseudomonadati</taxon>
        <taxon>Pseudomonadota</taxon>
        <taxon>Alphaproteobacteria</taxon>
        <taxon>Acetobacterales</taxon>
        <taxon>Acetobacteraceae</taxon>
        <taxon>Gluconacetobacter</taxon>
    </lineage>
</organism>
<evidence type="ECO:0000313" key="1">
    <source>
        <dbReference type="EMBL" id="MBB2159371.1"/>
    </source>
</evidence>
<dbReference type="AlphaFoldDB" id="A0A7W4NKD5"/>
<dbReference type="EMBL" id="JABEQJ010000003">
    <property type="protein sequence ID" value="MBB2159371.1"/>
    <property type="molecule type" value="Genomic_DNA"/>
</dbReference>
<gene>
    <name evidence="1" type="ORF">HLH48_04125</name>
</gene>
<accession>A0A7W4NKD5</accession>
<sequence length="301" mass="30694">MTLPNLNVPISKANLLDVLSRVTQNAPNGTGALPSISFETNQQSGMWLMSDGGLGFSANGSSNFYIDGDGNANISGGTIGGVTGDFTDEVTMGFFTSNGNSQINGHLTIASGDPQILIYNNGTTSTKAAITFGNDSQSWQAGHDQAGNGTDDFYVYHGKAGTTPLHIGSNDSITMPGVVTIGAANGSGTQSSLVLPAMNAGTASKRSTVLLGSAGGASDGWTFGRDNASSGANDFFFYSGTAKTIRLWMDDDGVGFNGLSPTAAPTLNGGLVEDGTAPNASMAELINQIRLALINNGLCKG</sequence>
<proteinExistence type="predicted"/>
<reference evidence="1 2" key="1">
    <citation type="submission" date="2020-04" db="EMBL/GenBank/DDBJ databases">
        <title>Description of novel Gluconacetobacter.</title>
        <authorList>
            <person name="Sombolestani A."/>
        </authorList>
    </citation>
    <scope>NUCLEOTIDE SEQUENCE [LARGE SCALE GENOMIC DNA]</scope>
    <source>
        <strain evidence="1 2">LMG 19747</strain>
    </source>
</reference>